<evidence type="ECO:0000256" key="1">
    <source>
        <dbReference type="SAM" id="MobiDB-lite"/>
    </source>
</evidence>
<dbReference type="EMBL" id="JBFSEQ010000008">
    <property type="protein sequence ID" value="KAL2769857.1"/>
    <property type="molecule type" value="Genomic_DNA"/>
</dbReference>
<feature type="non-terminal residue" evidence="2">
    <location>
        <position position="328"/>
    </location>
</feature>
<feature type="region of interest" description="Disordered" evidence="1">
    <location>
        <begin position="100"/>
        <end position="182"/>
    </location>
</feature>
<evidence type="ECO:0000313" key="3">
    <source>
        <dbReference type="Proteomes" id="UP001610411"/>
    </source>
</evidence>
<evidence type="ECO:0000313" key="2">
    <source>
        <dbReference type="EMBL" id="KAL2769857.1"/>
    </source>
</evidence>
<feature type="non-terminal residue" evidence="2">
    <location>
        <position position="1"/>
    </location>
</feature>
<keyword evidence="3" id="KW-1185">Reference proteome</keyword>
<feature type="compositionally biased region" description="Basic and acidic residues" evidence="1">
    <location>
        <begin position="164"/>
        <end position="182"/>
    </location>
</feature>
<dbReference type="Proteomes" id="UP001610411">
    <property type="component" value="Unassembled WGS sequence"/>
</dbReference>
<feature type="compositionally biased region" description="Basic and acidic residues" evidence="1">
    <location>
        <begin position="261"/>
        <end position="273"/>
    </location>
</feature>
<comment type="caution">
    <text evidence="2">The sequence shown here is derived from an EMBL/GenBank/DDBJ whole genome shotgun (WGS) entry which is preliminary data.</text>
</comment>
<name>A0ABD2DSX6_DAUMA</name>
<feature type="compositionally biased region" description="Low complexity" evidence="1">
    <location>
        <begin position="44"/>
        <end position="75"/>
    </location>
</feature>
<feature type="compositionally biased region" description="Basic residues" evidence="1">
    <location>
        <begin position="106"/>
        <end position="116"/>
    </location>
</feature>
<accession>A0ABD2DSX6</accession>
<gene>
    <name evidence="2" type="ORF">WCI35_022554</name>
</gene>
<dbReference type="AlphaFoldDB" id="A0ABD2DSX6"/>
<sequence>ASVPEPGCDKPSRRPGFSRSQVQPSSLSWTRVGAGLRRLRGPLRRQLPFPGSRGVPASGSEAPEAAPSVEVAAEPGSPPSLLRAAAWELPAASRRSLGLLCVQPGKRPRSPKAGARRRVENLKVTNPVHMAAGAARLSDPGPRLRADSARRRVPRGSSGSGAPREARHSENPERPDTREREIWGARSAPRLHGPWIPRKGAVGSDLPNQTTRARAQLWSVCEATLGLRASPRKATKAFLWVVLSALQAAQSCGPSWGEGTGARRGDPRGDPGSRRLLRCGARSPNGRQHPPGCPGKAERGLQDPRGAEFEGASGSLAPARSPAVQTGV</sequence>
<feature type="region of interest" description="Disordered" evidence="1">
    <location>
        <begin position="253"/>
        <end position="328"/>
    </location>
</feature>
<feature type="region of interest" description="Disordered" evidence="1">
    <location>
        <begin position="1"/>
        <end position="78"/>
    </location>
</feature>
<feature type="compositionally biased region" description="Basic and acidic residues" evidence="1">
    <location>
        <begin position="296"/>
        <end position="308"/>
    </location>
</feature>
<organism evidence="2 3">
    <name type="scientific">Daubentonia madagascariensis</name>
    <name type="common">Aye-aye</name>
    <name type="synonym">Sciurus madagascariensis</name>
    <dbReference type="NCBI Taxonomy" id="31869"/>
    <lineage>
        <taxon>Eukaryota</taxon>
        <taxon>Metazoa</taxon>
        <taxon>Chordata</taxon>
        <taxon>Craniata</taxon>
        <taxon>Vertebrata</taxon>
        <taxon>Euteleostomi</taxon>
        <taxon>Mammalia</taxon>
        <taxon>Eutheria</taxon>
        <taxon>Euarchontoglires</taxon>
        <taxon>Primates</taxon>
        <taxon>Strepsirrhini</taxon>
        <taxon>Chiromyiformes</taxon>
        <taxon>Daubentoniidae</taxon>
        <taxon>Daubentonia</taxon>
    </lineage>
</organism>
<protein>
    <submittedName>
        <fullName evidence="2">Uncharacterized protein</fullName>
    </submittedName>
</protein>
<reference evidence="2 3" key="1">
    <citation type="journal article" date="2024" name="G3 (Bethesda)">
        <title>A hybrid genome assembly of the endangered aye-aye (Daubentonia madagascariensis).</title>
        <authorList>
            <person name="Versoza C.J."/>
            <person name="Pfeifer S.P."/>
        </authorList>
    </citation>
    <scope>NUCLEOTIDE SEQUENCE [LARGE SCALE GENOMIC DNA]</scope>
    <source>
        <strain evidence="2">6821</strain>
    </source>
</reference>
<feature type="compositionally biased region" description="Polar residues" evidence="1">
    <location>
        <begin position="18"/>
        <end position="29"/>
    </location>
</feature>
<proteinExistence type="predicted"/>